<comment type="subcellular location">
    <subcellularLocation>
        <location evidence="1">Membrane</location>
        <topology evidence="1">Multi-pass membrane protein</topology>
    </subcellularLocation>
</comment>
<feature type="transmembrane region" description="Helical" evidence="5">
    <location>
        <begin position="417"/>
        <end position="437"/>
    </location>
</feature>
<evidence type="ECO:0000256" key="3">
    <source>
        <dbReference type="ARBA" id="ARBA00022989"/>
    </source>
</evidence>
<reference evidence="7 8" key="1">
    <citation type="submission" date="2012-12" db="EMBL/GenBank/DDBJ databases">
        <title>Whole genome shotgun sequence of Gordonia aichiensis NBRC 108223.</title>
        <authorList>
            <person name="Isaki-Nakamura S."/>
            <person name="Hosoyama A."/>
            <person name="Tsuchikane K."/>
            <person name="Ando Y."/>
            <person name="Baba S."/>
            <person name="Ohji S."/>
            <person name="Hamada M."/>
            <person name="Tamura T."/>
            <person name="Yamazoe A."/>
            <person name="Yamazaki S."/>
            <person name="Fujita N."/>
        </authorList>
    </citation>
    <scope>NUCLEOTIDE SEQUENCE [LARGE SCALE GENOMIC DNA]</scope>
    <source>
        <strain evidence="7 8">NBRC 108223</strain>
    </source>
</reference>
<evidence type="ECO:0000256" key="5">
    <source>
        <dbReference type="SAM" id="Phobius"/>
    </source>
</evidence>
<dbReference type="OrthoDB" id="5243524at2"/>
<evidence type="ECO:0000256" key="2">
    <source>
        <dbReference type="ARBA" id="ARBA00022692"/>
    </source>
</evidence>
<keyword evidence="4 5" id="KW-0472">Membrane</keyword>
<dbReference type="EMBL" id="BANR01000003">
    <property type="protein sequence ID" value="GAC47042.1"/>
    <property type="molecule type" value="Genomic_DNA"/>
</dbReference>
<sequence length="473" mass="49988">MTTAETPRTTGDPGRSARSSIETTMAALRSSDLRHPSRWWSHRQDSTAWAWGLAVLCVVLLGMRQSFLLRGTGGMSPTQFAVVCALGIVVCGVLFRGDVLPRPPVVLGLVLVVVILSTLVTYGAATARGIRADELLYVDHTLFARFIGIAVVVLTAMLMRTPRAVIIVLRGAVVAGAVSACYALVQIGVGLDLAPYIRIPGILKADTTTLVTDLMRAGTVRPQGAAGHPLELSAVLTVLVPIAAGIALHAYARRERWWPWGIACLTIIGGALSTVSRSAVVGITISLVVFACVSPVRRTLATAGTLVIVVGLALLFRVPMVDQLYQVITGGSQDNSLGSRAYGAAYVGQHFTDHLWFGQGIGTYNLEQQPVLDNEYLGRLMESGVTGLVAFAAILMLGLVSAAIATIRALRRRDRALTDLAASVVAALAALAAISSILDISGFAQISTLMYILIGISVAMLMLSRADPSLMHA</sequence>
<dbReference type="Pfam" id="PF04932">
    <property type="entry name" value="Wzy_C"/>
    <property type="match status" value="1"/>
</dbReference>
<evidence type="ECO:0000313" key="7">
    <source>
        <dbReference type="EMBL" id="GAC47042.1"/>
    </source>
</evidence>
<evidence type="ECO:0000259" key="6">
    <source>
        <dbReference type="Pfam" id="PF04932"/>
    </source>
</evidence>
<feature type="transmembrane region" description="Helical" evidence="5">
    <location>
        <begin position="80"/>
        <end position="99"/>
    </location>
</feature>
<feature type="transmembrane region" description="Helical" evidence="5">
    <location>
        <begin position="299"/>
        <end position="316"/>
    </location>
</feature>
<dbReference type="PANTHER" id="PTHR37422">
    <property type="entry name" value="TEICHURONIC ACID BIOSYNTHESIS PROTEIN TUAE"/>
    <property type="match status" value="1"/>
</dbReference>
<keyword evidence="2 5" id="KW-0812">Transmembrane</keyword>
<feature type="transmembrane region" description="Helical" evidence="5">
    <location>
        <begin position="164"/>
        <end position="185"/>
    </location>
</feature>
<evidence type="ECO:0000313" key="8">
    <source>
        <dbReference type="Proteomes" id="UP000010988"/>
    </source>
</evidence>
<feature type="transmembrane region" description="Helical" evidence="5">
    <location>
        <begin position="230"/>
        <end position="251"/>
    </location>
</feature>
<dbReference type="GO" id="GO:0016020">
    <property type="term" value="C:membrane"/>
    <property type="evidence" value="ECO:0007669"/>
    <property type="project" value="UniProtKB-SubCell"/>
</dbReference>
<feature type="domain" description="O-antigen ligase-related" evidence="6">
    <location>
        <begin position="263"/>
        <end position="392"/>
    </location>
</feature>
<name>L7KGI8_9ACTN</name>
<evidence type="ECO:0000256" key="4">
    <source>
        <dbReference type="ARBA" id="ARBA00023136"/>
    </source>
</evidence>
<dbReference type="RefSeq" id="WP_005169558.1">
    <property type="nucleotide sequence ID" value="NZ_BANR01000003.1"/>
</dbReference>
<feature type="transmembrane region" description="Helical" evidence="5">
    <location>
        <begin position="105"/>
        <end position="125"/>
    </location>
</feature>
<feature type="transmembrane region" description="Helical" evidence="5">
    <location>
        <begin position="48"/>
        <end position="68"/>
    </location>
</feature>
<comment type="caution">
    <text evidence="7">The sequence shown here is derived from an EMBL/GenBank/DDBJ whole genome shotgun (WGS) entry which is preliminary data.</text>
</comment>
<dbReference type="eggNOG" id="COG3307">
    <property type="taxonomic scope" value="Bacteria"/>
</dbReference>
<keyword evidence="3 5" id="KW-1133">Transmembrane helix</keyword>
<feature type="transmembrane region" description="Helical" evidence="5">
    <location>
        <begin position="385"/>
        <end position="405"/>
    </location>
</feature>
<proteinExistence type="predicted"/>
<gene>
    <name evidence="7" type="ORF">GOACH_03_00580</name>
</gene>
<organism evidence="7 8">
    <name type="scientific">Gordonia aichiensis NBRC 108223</name>
    <dbReference type="NCBI Taxonomy" id="1220583"/>
    <lineage>
        <taxon>Bacteria</taxon>
        <taxon>Bacillati</taxon>
        <taxon>Actinomycetota</taxon>
        <taxon>Actinomycetes</taxon>
        <taxon>Mycobacteriales</taxon>
        <taxon>Gordoniaceae</taxon>
        <taxon>Gordonia</taxon>
    </lineage>
</organism>
<feature type="transmembrane region" description="Helical" evidence="5">
    <location>
        <begin position="443"/>
        <end position="463"/>
    </location>
</feature>
<dbReference type="InterPro" id="IPR051533">
    <property type="entry name" value="WaaL-like"/>
</dbReference>
<protein>
    <recommendedName>
        <fullName evidence="6">O-antigen ligase-related domain-containing protein</fullName>
    </recommendedName>
</protein>
<keyword evidence="8" id="KW-1185">Reference proteome</keyword>
<dbReference type="STRING" id="1220583.GOACH_03_00580"/>
<feature type="transmembrane region" description="Helical" evidence="5">
    <location>
        <begin position="137"/>
        <end position="158"/>
    </location>
</feature>
<dbReference type="AlphaFoldDB" id="L7KGI8"/>
<dbReference type="Proteomes" id="UP000010988">
    <property type="component" value="Unassembled WGS sequence"/>
</dbReference>
<dbReference type="PANTHER" id="PTHR37422:SF13">
    <property type="entry name" value="LIPOPOLYSACCHARIDE BIOSYNTHESIS PROTEIN PA4999-RELATED"/>
    <property type="match status" value="1"/>
</dbReference>
<feature type="transmembrane region" description="Helical" evidence="5">
    <location>
        <begin position="257"/>
        <end position="290"/>
    </location>
</feature>
<evidence type="ECO:0000256" key="1">
    <source>
        <dbReference type="ARBA" id="ARBA00004141"/>
    </source>
</evidence>
<accession>L7KGI8</accession>
<dbReference type="InterPro" id="IPR007016">
    <property type="entry name" value="O-antigen_ligase-rel_domated"/>
</dbReference>